<reference evidence="1" key="1">
    <citation type="submission" date="2019-03" db="EMBL/GenBank/DDBJ databases">
        <title>WGS assembly of Setaria viridis.</title>
        <authorList>
            <person name="Huang P."/>
            <person name="Jenkins J."/>
            <person name="Grimwood J."/>
            <person name="Barry K."/>
            <person name="Healey A."/>
            <person name="Mamidi S."/>
            <person name="Sreedasyam A."/>
            <person name="Shu S."/>
            <person name="Feldman M."/>
            <person name="Wu J."/>
            <person name="Yu Y."/>
            <person name="Chen C."/>
            <person name="Johnson J."/>
            <person name="Rokhsar D."/>
            <person name="Baxter I."/>
            <person name="Schmutz J."/>
            <person name="Brutnell T."/>
            <person name="Kellogg E."/>
        </authorList>
    </citation>
    <scope>NUCLEOTIDE SEQUENCE [LARGE SCALE GENOMIC DNA]</scope>
</reference>
<dbReference type="InterPro" id="IPR027417">
    <property type="entry name" value="P-loop_NTPase"/>
</dbReference>
<proteinExistence type="predicted"/>
<sequence>MESFLSAVLGELASRFINFFISRSSKPKVLEVEDRLKRALLRAQVIIDEATGRHITNQAMLQQLDMLRNAMHQGCYMLDTFRYQYHGVEDAKDQVVSHSLSLSKVSSLKGIGSSNRKTLLLEQLQEALENLSSMVLDVKELVVILLSYPRLNCQPYSMHLQLSNCMFGRQMDSELVINFLLHTQRHGSEELDVLPIVGPGKVGKSTLVAHVCKNERVRDHFSEILFLRDHDFTDDNLSIFRGCATRQQNRTSNSNKDRGWLVVVDLVGDLNEDAWNVLYSSCKQRIPSTSKIIIASRSAKITKFATTHALNLKHLSGEAFWYFFKTVTFGSIDPRMHPRFVHVAMEIANMLDRGIIAANMVARLLRDNFDIHFWCKVLAFWRGLVEKRVSKFGVHPSHLTNQNKPVHLGRLATPFEDLIFYCEHQISSQEDFPKIRLEDVMYGSVTALGKLEFLAWISPIPPYYRYYVTCEVRELKRRPAKRKRSIENGKTLC</sequence>
<keyword evidence="2" id="KW-1185">Reference proteome</keyword>
<dbReference type="PANTHER" id="PTHR33377:SF92">
    <property type="entry name" value="NB-ARC DOMAIN-CONTAINING PROTEIN"/>
    <property type="match status" value="1"/>
</dbReference>
<dbReference type="AlphaFoldDB" id="A0A4U6VQL5"/>
<evidence type="ECO:0000313" key="2">
    <source>
        <dbReference type="Proteomes" id="UP000298652"/>
    </source>
</evidence>
<dbReference type="Gramene" id="TKW30079">
    <property type="protein sequence ID" value="TKW30079"/>
    <property type="gene ID" value="SEVIR_2G010500v2"/>
</dbReference>
<protein>
    <recommendedName>
        <fullName evidence="3">NB-ARC domain-containing protein</fullName>
    </recommendedName>
</protein>
<accession>A0A4U6VQL5</accession>
<dbReference type="OMA" id="RFINFFI"/>
<name>A0A4U6VQL5_SETVI</name>
<evidence type="ECO:0000313" key="1">
    <source>
        <dbReference type="EMBL" id="TKW30079.1"/>
    </source>
</evidence>
<gene>
    <name evidence="1" type="ORF">SEVIR_2G010500v2</name>
</gene>
<dbReference type="EMBL" id="CM016553">
    <property type="protein sequence ID" value="TKW30079.1"/>
    <property type="molecule type" value="Genomic_DNA"/>
</dbReference>
<dbReference type="PANTHER" id="PTHR33377">
    <property type="entry name" value="OS10G0134700 PROTEIN-RELATED"/>
    <property type="match status" value="1"/>
</dbReference>
<dbReference type="Gene3D" id="3.40.50.300">
    <property type="entry name" value="P-loop containing nucleotide triphosphate hydrolases"/>
    <property type="match status" value="1"/>
</dbReference>
<organism evidence="1 2">
    <name type="scientific">Setaria viridis</name>
    <name type="common">Green bristlegrass</name>
    <name type="synonym">Setaria italica subsp. viridis</name>
    <dbReference type="NCBI Taxonomy" id="4556"/>
    <lineage>
        <taxon>Eukaryota</taxon>
        <taxon>Viridiplantae</taxon>
        <taxon>Streptophyta</taxon>
        <taxon>Embryophyta</taxon>
        <taxon>Tracheophyta</taxon>
        <taxon>Spermatophyta</taxon>
        <taxon>Magnoliopsida</taxon>
        <taxon>Liliopsida</taxon>
        <taxon>Poales</taxon>
        <taxon>Poaceae</taxon>
        <taxon>PACMAD clade</taxon>
        <taxon>Panicoideae</taxon>
        <taxon>Panicodae</taxon>
        <taxon>Paniceae</taxon>
        <taxon>Cenchrinae</taxon>
        <taxon>Setaria</taxon>
    </lineage>
</organism>
<dbReference type="Proteomes" id="UP000298652">
    <property type="component" value="Chromosome 2"/>
</dbReference>
<evidence type="ECO:0008006" key="3">
    <source>
        <dbReference type="Google" id="ProtNLM"/>
    </source>
</evidence>
<dbReference type="SUPFAM" id="SSF52540">
    <property type="entry name" value="P-loop containing nucleoside triphosphate hydrolases"/>
    <property type="match status" value="1"/>
</dbReference>